<keyword evidence="2" id="KW-1133">Transmembrane helix</keyword>
<dbReference type="EMBL" id="JAAGAX010000016">
    <property type="protein sequence ID" value="KAF2289371.1"/>
    <property type="molecule type" value="Genomic_DNA"/>
</dbReference>
<evidence type="ECO:0000256" key="2">
    <source>
        <dbReference type="SAM" id="Phobius"/>
    </source>
</evidence>
<dbReference type="PANTHER" id="PTHR24093:SF462">
    <property type="entry name" value="CALCIUM-TRANSPORTING ATPASE 11, PLASMA MEMBRANE-TYPE-RELATED"/>
    <property type="match status" value="1"/>
</dbReference>
<proteinExistence type="predicted"/>
<gene>
    <name evidence="4" type="ORF">GH714_035448</name>
</gene>
<keyword evidence="1" id="KW-0460">Magnesium</keyword>
<keyword evidence="2" id="KW-0812">Transmembrane</keyword>
<protein>
    <recommendedName>
        <fullName evidence="3">P-type ATPase A domain-containing protein</fullName>
    </recommendedName>
</protein>
<feature type="transmembrane region" description="Helical" evidence="2">
    <location>
        <begin position="273"/>
        <end position="295"/>
    </location>
</feature>
<dbReference type="Proteomes" id="UP000467840">
    <property type="component" value="Chromosome 8"/>
</dbReference>
<dbReference type="InterPro" id="IPR008250">
    <property type="entry name" value="ATPase_P-typ_transduc_dom_A_sf"/>
</dbReference>
<organism evidence="4 5">
    <name type="scientific">Hevea brasiliensis</name>
    <name type="common">Para rubber tree</name>
    <name type="synonym">Siphonia brasiliensis</name>
    <dbReference type="NCBI Taxonomy" id="3981"/>
    <lineage>
        <taxon>Eukaryota</taxon>
        <taxon>Viridiplantae</taxon>
        <taxon>Streptophyta</taxon>
        <taxon>Embryophyta</taxon>
        <taxon>Tracheophyta</taxon>
        <taxon>Spermatophyta</taxon>
        <taxon>Magnoliopsida</taxon>
        <taxon>eudicotyledons</taxon>
        <taxon>Gunneridae</taxon>
        <taxon>Pentapetalae</taxon>
        <taxon>rosids</taxon>
        <taxon>fabids</taxon>
        <taxon>Malpighiales</taxon>
        <taxon>Euphorbiaceae</taxon>
        <taxon>Crotonoideae</taxon>
        <taxon>Micrandreae</taxon>
        <taxon>Hevea</taxon>
    </lineage>
</organism>
<dbReference type="InterPro" id="IPR059000">
    <property type="entry name" value="ATPase_P-type_domA"/>
</dbReference>
<feature type="domain" description="P-type ATPase A" evidence="3">
    <location>
        <begin position="188"/>
        <end position="253"/>
    </location>
</feature>
<reference evidence="4 5" key="1">
    <citation type="journal article" date="2020" name="Mol. Plant">
        <title>The Chromosome-Based Rubber Tree Genome Provides New Insights into Spurge Genome Evolution and Rubber Biosynthesis.</title>
        <authorList>
            <person name="Liu J."/>
            <person name="Shi C."/>
            <person name="Shi C.C."/>
            <person name="Li W."/>
            <person name="Zhang Q.J."/>
            <person name="Zhang Y."/>
            <person name="Li K."/>
            <person name="Lu H.F."/>
            <person name="Shi C."/>
            <person name="Zhu S.T."/>
            <person name="Xiao Z.Y."/>
            <person name="Nan H."/>
            <person name="Yue Y."/>
            <person name="Zhu X.G."/>
            <person name="Wu Y."/>
            <person name="Hong X.N."/>
            <person name="Fan G.Y."/>
            <person name="Tong Y."/>
            <person name="Zhang D."/>
            <person name="Mao C.L."/>
            <person name="Liu Y.L."/>
            <person name="Hao S.J."/>
            <person name="Liu W.Q."/>
            <person name="Lv M.Q."/>
            <person name="Zhang H.B."/>
            <person name="Liu Y."/>
            <person name="Hu-Tang G.R."/>
            <person name="Wang J.P."/>
            <person name="Wang J.H."/>
            <person name="Sun Y.H."/>
            <person name="Ni S.B."/>
            <person name="Chen W.B."/>
            <person name="Zhang X.C."/>
            <person name="Jiao Y.N."/>
            <person name="Eichler E.E."/>
            <person name="Li G.H."/>
            <person name="Liu X."/>
            <person name="Gao L.Z."/>
        </authorList>
    </citation>
    <scope>NUCLEOTIDE SEQUENCE [LARGE SCALE GENOMIC DNA]</scope>
    <source>
        <strain evidence="5">cv. GT1</strain>
        <tissue evidence="4">Leaf</tissue>
    </source>
</reference>
<feature type="transmembrane region" description="Helical" evidence="2">
    <location>
        <begin position="315"/>
        <end position="344"/>
    </location>
</feature>
<sequence>MSTSRTWSPLTSYTSFRFLLHHHHVILNIEQRAGFQSPSQLWVTQMPILLCNSSSYFSLLVFAVSATSLGPSPPNVAHLVPEYPSRASLPLPRNTRRIAAAAVGLPAEHKLSDEVRQAGFEIEPDELASVTRDHDIKALRANGGVEGIARRVSVSLKMASTRAAYLTGKRFMGATVILKSLLRVFGFPADGIYISGYSLVIDESSLSGESEPVNIDEKNPFHLSGTKVQDGSGKMLVTAVGMKTEWGKLMETLNEGGEDETPLQVKLNGVATIIGKIGLAFAVLTFLVLTARFLVEKALHKEFTHWSSYDAFTLLDYFAIAVTIIVVAVPEGLPLAVTLSLAFAMKK</sequence>
<evidence type="ECO:0000313" key="5">
    <source>
        <dbReference type="Proteomes" id="UP000467840"/>
    </source>
</evidence>
<dbReference type="InterPro" id="IPR023298">
    <property type="entry name" value="ATPase_P-typ_TM_dom_sf"/>
</dbReference>
<dbReference type="GO" id="GO:0005388">
    <property type="term" value="F:P-type calcium transporter activity"/>
    <property type="evidence" value="ECO:0007669"/>
    <property type="project" value="TreeGrafter"/>
</dbReference>
<name>A0A6A6KK84_HEVBR</name>
<dbReference type="GO" id="GO:0005886">
    <property type="term" value="C:plasma membrane"/>
    <property type="evidence" value="ECO:0007669"/>
    <property type="project" value="TreeGrafter"/>
</dbReference>
<comment type="caution">
    <text evidence="4">The sequence shown here is derived from an EMBL/GenBank/DDBJ whole genome shotgun (WGS) entry which is preliminary data.</text>
</comment>
<evidence type="ECO:0000256" key="1">
    <source>
        <dbReference type="ARBA" id="ARBA00022842"/>
    </source>
</evidence>
<evidence type="ECO:0000313" key="4">
    <source>
        <dbReference type="EMBL" id="KAF2289371.1"/>
    </source>
</evidence>
<dbReference type="Pfam" id="PF00122">
    <property type="entry name" value="E1-E2_ATPase"/>
    <property type="match status" value="1"/>
</dbReference>
<dbReference type="Gene3D" id="1.20.1110.10">
    <property type="entry name" value="Calcium-transporting ATPase, transmembrane domain"/>
    <property type="match status" value="1"/>
</dbReference>
<dbReference type="AlphaFoldDB" id="A0A6A6KK84"/>
<dbReference type="SUPFAM" id="SSF81653">
    <property type="entry name" value="Calcium ATPase, transduction domain A"/>
    <property type="match status" value="1"/>
</dbReference>
<keyword evidence="5" id="KW-1185">Reference proteome</keyword>
<dbReference type="SUPFAM" id="SSF81665">
    <property type="entry name" value="Calcium ATPase, transmembrane domain M"/>
    <property type="match status" value="1"/>
</dbReference>
<accession>A0A6A6KK84</accession>
<dbReference type="PANTHER" id="PTHR24093">
    <property type="entry name" value="CATION TRANSPORTING ATPASE"/>
    <property type="match status" value="1"/>
</dbReference>
<evidence type="ECO:0000259" key="3">
    <source>
        <dbReference type="Pfam" id="PF00122"/>
    </source>
</evidence>
<keyword evidence="2" id="KW-0472">Membrane</keyword>